<evidence type="ECO:0000259" key="2">
    <source>
        <dbReference type="Pfam" id="PF14977"/>
    </source>
</evidence>
<feature type="compositionally biased region" description="Basic and acidic residues" evidence="1">
    <location>
        <begin position="209"/>
        <end position="229"/>
    </location>
</feature>
<dbReference type="EMBL" id="KB199699">
    <property type="protein sequence ID" value="ESP04590.1"/>
    <property type="molecule type" value="Genomic_DNA"/>
</dbReference>
<dbReference type="GeneID" id="20241488"/>
<dbReference type="OMA" id="ISFRCHN"/>
<dbReference type="OrthoDB" id="6064584at2759"/>
<accession>V4CQ56</accession>
<dbReference type="CTD" id="20241488"/>
<evidence type="ECO:0000256" key="1">
    <source>
        <dbReference type="SAM" id="MobiDB-lite"/>
    </source>
</evidence>
<name>V4CQ56_LOTGI</name>
<dbReference type="InterPro" id="IPR029281">
    <property type="entry name" value="FAM194_C"/>
</dbReference>
<protein>
    <recommendedName>
        <fullName evidence="2">FAM194 C-terminal domain-containing protein</fullName>
    </recommendedName>
</protein>
<dbReference type="AlphaFoldDB" id="V4CQ56"/>
<keyword evidence="4" id="KW-1185">Reference proteome</keyword>
<reference evidence="3 4" key="1">
    <citation type="journal article" date="2013" name="Nature">
        <title>Insights into bilaterian evolution from three spiralian genomes.</title>
        <authorList>
            <person name="Simakov O."/>
            <person name="Marletaz F."/>
            <person name="Cho S.J."/>
            <person name="Edsinger-Gonzales E."/>
            <person name="Havlak P."/>
            <person name="Hellsten U."/>
            <person name="Kuo D.H."/>
            <person name="Larsson T."/>
            <person name="Lv J."/>
            <person name="Arendt D."/>
            <person name="Savage R."/>
            <person name="Osoegawa K."/>
            <person name="de Jong P."/>
            <person name="Grimwood J."/>
            <person name="Chapman J.A."/>
            <person name="Shapiro H."/>
            <person name="Aerts A."/>
            <person name="Otillar R.P."/>
            <person name="Terry A.Y."/>
            <person name="Boore J.L."/>
            <person name="Grigoriev I.V."/>
            <person name="Lindberg D.R."/>
            <person name="Seaver E.C."/>
            <person name="Weisblat D.A."/>
            <person name="Putnam N.H."/>
            <person name="Rokhsar D.S."/>
        </authorList>
    </citation>
    <scope>NUCLEOTIDE SEQUENCE [LARGE SCALE GENOMIC DNA]</scope>
</reference>
<dbReference type="PANTHER" id="PTHR23093:SF16">
    <property type="entry name" value="FAM194 C-TERMINAL DOMAIN-CONTAINING PROTEIN"/>
    <property type="match status" value="1"/>
</dbReference>
<proteinExistence type="predicted"/>
<organism evidence="3 4">
    <name type="scientific">Lottia gigantea</name>
    <name type="common">Giant owl limpet</name>
    <dbReference type="NCBI Taxonomy" id="225164"/>
    <lineage>
        <taxon>Eukaryota</taxon>
        <taxon>Metazoa</taxon>
        <taxon>Spiralia</taxon>
        <taxon>Lophotrochozoa</taxon>
        <taxon>Mollusca</taxon>
        <taxon>Gastropoda</taxon>
        <taxon>Patellogastropoda</taxon>
        <taxon>Lottioidea</taxon>
        <taxon>Lottiidae</taxon>
        <taxon>Lottia</taxon>
    </lineage>
</organism>
<dbReference type="STRING" id="225164.V4CQ56"/>
<feature type="region of interest" description="Disordered" evidence="1">
    <location>
        <begin position="636"/>
        <end position="705"/>
    </location>
</feature>
<feature type="region of interest" description="Disordered" evidence="1">
    <location>
        <begin position="193"/>
        <end position="274"/>
    </location>
</feature>
<dbReference type="KEGG" id="lgi:LOTGIDRAFT_170681"/>
<evidence type="ECO:0000313" key="4">
    <source>
        <dbReference type="Proteomes" id="UP000030746"/>
    </source>
</evidence>
<gene>
    <name evidence="3" type="ORF">LOTGIDRAFT_170681</name>
</gene>
<dbReference type="PANTHER" id="PTHR23093">
    <property type="entry name" value="SIMILAR TO CHROMOSOME 3 OPEN READING FRAME 20"/>
    <property type="match status" value="1"/>
</dbReference>
<dbReference type="Pfam" id="PF14977">
    <property type="entry name" value="FAM194"/>
    <property type="match status" value="1"/>
</dbReference>
<dbReference type="HOGENOM" id="CLU_296459_0_0_1"/>
<feature type="domain" description="FAM194 C-terminal" evidence="2">
    <location>
        <begin position="384"/>
        <end position="539"/>
    </location>
</feature>
<dbReference type="RefSeq" id="XP_009044759.1">
    <property type="nucleotide sequence ID" value="XM_009046511.1"/>
</dbReference>
<sequence>MNNSNSAAFFYEQKSLRERPKRCRKLPEELPESLKFAHLNPKVAALLANKERQQKQEELNNLANLEKHGVDIGNTFQHLKNQFDSVFVQDEDSQRFLFESAKGSSGTILEQLSQLLWIFKDVLSPNLIPKSLEYQLMMSYKELTADVIYLPRDWQTVAIREQFLKSSEIGSEDGHKNVVVDNEAIRQEQSVITEHIPAKKRGNKTKVAPGHEGDDVEVKHEKTTRRSDSKNSTMTSRHKNRVERTGSASKKSPAPAKRNMASNHGPDSPEMRGGLPHLNTSVIHFELSSKLCEDKGWIMNKGDEMQIEREQVLEWCIQILQKSLKTMATQKEKDVVQDKPVQVRYYGDTRLETLIKYRRSPVKPEVSPAIHGGSPRIPKINDDKYEGKNLMLSGHSDGTSVVYYPSGRPAIVYSSASHGRPGYYTLVYDDDEDMKMLGCFTPIGTGCVYHDNGTVWFLATSIGGHLADKDGLATKKWKWPTGNVKIPSTINLQLNKAINFRCAAFSQMSIVYNFEKESAKFLVSASAEAVEPNADENDQLLTTFNFTSNAAKELLRLSYSKLKMKKKKDKDKVNGESDPDIPKLLEIPEVTMYGTDAEKDYAKLLRKGKGLIDDWMETYRTAFGFSSPCLHGVQDVPTSRKRYSQSAKPSRFETESRGVTLGIGNKQPYGSSRIPSAPAGHTRKTSALSSKAGGGSVKFDDDKGDSHGCGDGRKMSLSLTSLSAAVADVTKLFSLSSSPRSRIHSARPKSSVKEPIDEATVISTCETCPVVLCQRLMGMTHVNCRCSRYLIPNITDIEFDLFISKVVPNAQLQVITVVSSLFPKRNEVFELLEKMYTKQNRNRMRPCQQCYCDTFRLLKYDINTAADHSDHTQPLLLTRHNAVPGMILIYSDGNLLFCDNIFNGYGNTKKDFKKQITKSRLDAVHGVFLPKDFRFKPSQGHHGPRSAWGGEIGGAGVDSYGSPGTSKDDVILHRPSSSSTYDGQVPDKLRGLDASNFICLSLSPMGYRPKSQIVRTRHKLPTAVK</sequence>
<evidence type="ECO:0000313" key="3">
    <source>
        <dbReference type="EMBL" id="ESP04590.1"/>
    </source>
</evidence>
<dbReference type="Proteomes" id="UP000030746">
    <property type="component" value="Unassembled WGS sequence"/>
</dbReference>